<proteinExistence type="predicted"/>
<reference evidence="1" key="1">
    <citation type="journal article" date="2023" name="Science">
        <title>Genome structures resolve the early diversification of teleost fishes.</title>
        <authorList>
            <person name="Parey E."/>
            <person name="Louis A."/>
            <person name="Montfort J."/>
            <person name="Bouchez O."/>
            <person name="Roques C."/>
            <person name="Iampietro C."/>
            <person name="Lluch J."/>
            <person name="Castinel A."/>
            <person name="Donnadieu C."/>
            <person name="Desvignes T."/>
            <person name="Floi Bucao C."/>
            <person name="Jouanno E."/>
            <person name="Wen M."/>
            <person name="Mejri S."/>
            <person name="Dirks R."/>
            <person name="Jansen H."/>
            <person name="Henkel C."/>
            <person name="Chen W.J."/>
            <person name="Zahm M."/>
            <person name="Cabau C."/>
            <person name="Klopp C."/>
            <person name="Thompson A.W."/>
            <person name="Robinson-Rechavi M."/>
            <person name="Braasch I."/>
            <person name="Lecointre G."/>
            <person name="Bobe J."/>
            <person name="Postlethwait J.H."/>
            <person name="Berthelot C."/>
            <person name="Roest Crollius H."/>
            <person name="Guiguen Y."/>
        </authorList>
    </citation>
    <scope>NUCLEOTIDE SEQUENCE</scope>
    <source>
        <strain evidence="1">NC1722</strain>
    </source>
</reference>
<evidence type="ECO:0000313" key="2">
    <source>
        <dbReference type="Proteomes" id="UP001221898"/>
    </source>
</evidence>
<comment type="caution">
    <text evidence="1">The sequence shown here is derived from an EMBL/GenBank/DDBJ whole genome shotgun (WGS) entry which is preliminary data.</text>
</comment>
<organism evidence="1 2">
    <name type="scientific">Aldrovandia affinis</name>
    <dbReference type="NCBI Taxonomy" id="143900"/>
    <lineage>
        <taxon>Eukaryota</taxon>
        <taxon>Metazoa</taxon>
        <taxon>Chordata</taxon>
        <taxon>Craniata</taxon>
        <taxon>Vertebrata</taxon>
        <taxon>Euteleostomi</taxon>
        <taxon>Actinopterygii</taxon>
        <taxon>Neopterygii</taxon>
        <taxon>Teleostei</taxon>
        <taxon>Notacanthiformes</taxon>
        <taxon>Halosauridae</taxon>
        <taxon>Aldrovandia</taxon>
    </lineage>
</organism>
<evidence type="ECO:0000313" key="1">
    <source>
        <dbReference type="EMBL" id="KAJ8403603.1"/>
    </source>
</evidence>
<name>A0AAD7WNW1_9TELE</name>
<keyword evidence="2" id="KW-1185">Reference proteome</keyword>
<dbReference type="Proteomes" id="UP001221898">
    <property type="component" value="Unassembled WGS sequence"/>
</dbReference>
<gene>
    <name evidence="1" type="ORF">AAFF_G00349290</name>
</gene>
<protein>
    <submittedName>
        <fullName evidence="1">Uncharacterized protein</fullName>
    </submittedName>
</protein>
<accession>A0AAD7WNW1</accession>
<dbReference type="AlphaFoldDB" id="A0AAD7WNW1"/>
<sequence length="172" mass="18933">MVADEWHNNGPQDLGTVSLCIQTAIDKMHFCSLSIAYTCPYQNPTTTMGHSVDISKPLSHTMPYTLSAICPVQLKLGFIHEEDPSPACQWPLKVNSCPLTSVMTLNCSQVNTLVRTSSVQMSFPETVSDSLCRNVSVVQTNCFISCPGGWSQTIWVMGWRGCMWSTVVRPVG</sequence>
<dbReference type="EMBL" id="JAINUG010000057">
    <property type="protein sequence ID" value="KAJ8403603.1"/>
    <property type="molecule type" value="Genomic_DNA"/>
</dbReference>